<dbReference type="PROSITE" id="PS50888">
    <property type="entry name" value="BHLH"/>
    <property type="match status" value="1"/>
</dbReference>
<dbReference type="CDD" id="cd00083">
    <property type="entry name" value="bHLH_SF"/>
    <property type="match status" value="1"/>
</dbReference>
<organism evidence="3 4">
    <name type="scientific">Patellaria atrata CBS 101060</name>
    <dbReference type="NCBI Taxonomy" id="1346257"/>
    <lineage>
        <taxon>Eukaryota</taxon>
        <taxon>Fungi</taxon>
        <taxon>Dikarya</taxon>
        <taxon>Ascomycota</taxon>
        <taxon>Pezizomycotina</taxon>
        <taxon>Dothideomycetes</taxon>
        <taxon>Dothideomycetes incertae sedis</taxon>
        <taxon>Patellariales</taxon>
        <taxon>Patellariaceae</taxon>
        <taxon>Patellaria</taxon>
    </lineage>
</organism>
<dbReference type="InterPro" id="IPR036638">
    <property type="entry name" value="HLH_DNA-bd_sf"/>
</dbReference>
<accession>A0A9P4SGG4</accession>
<gene>
    <name evidence="3" type="ORF">M501DRAFT_927668</name>
</gene>
<dbReference type="AlphaFoldDB" id="A0A9P4SGG4"/>
<dbReference type="Proteomes" id="UP000799429">
    <property type="component" value="Unassembled WGS sequence"/>
</dbReference>
<proteinExistence type="predicted"/>
<reference evidence="3" key="1">
    <citation type="journal article" date="2020" name="Stud. Mycol.">
        <title>101 Dothideomycetes genomes: a test case for predicting lifestyles and emergence of pathogens.</title>
        <authorList>
            <person name="Haridas S."/>
            <person name="Albert R."/>
            <person name="Binder M."/>
            <person name="Bloem J."/>
            <person name="Labutti K."/>
            <person name="Salamov A."/>
            <person name="Andreopoulos B."/>
            <person name="Baker S."/>
            <person name="Barry K."/>
            <person name="Bills G."/>
            <person name="Bluhm B."/>
            <person name="Cannon C."/>
            <person name="Castanera R."/>
            <person name="Culley D."/>
            <person name="Daum C."/>
            <person name="Ezra D."/>
            <person name="Gonzalez J."/>
            <person name="Henrissat B."/>
            <person name="Kuo A."/>
            <person name="Liang C."/>
            <person name="Lipzen A."/>
            <person name="Lutzoni F."/>
            <person name="Magnuson J."/>
            <person name="Mondo S."/>
            <person name="Nolan M."/>
            <person name="Ohm R."/>
            <person name="Pangilinan J."/>
            <person name="Park H.-J."/>
            <person name="Ramirez L."/>
            <person name="Alfaro M."/>
            <person name="Sun H."/>
            <person name="Tritt A."/>
            <person name="Yoshinaga Y."/>
            <person name="Zwiers L.-H."/>
            <person name="Turgeon B."/>
            <person name="Goodwin S."/>
            <person name="Spatafora J."/>
            <person name="Crous P."/>
            <person name="Grigoriev I."/>
        </authorList>
    </citation>
    <scope>NUCLEOTIDE SEQUENCE</scope>
    <source>
        <strain evidence="3">CBS 101060</strain>
    </source>
</reference>
<dbReference type="PANTHER" id="PTHR46266:SF4">
    <property type="entry name" value="TRANSCRIPTION FACTOR TT8"/>
    <property type="match status" value="1"/>
</dbReference>
<sequence length="424" mass="45816">MPRTTTFPPTPAPSTDISGKHNPQVGRLDASFKLPPAAILGSGDSVSSTTTTSNHSNSSYRPDSPTSPRAVTKSQPSTSRKRPNPATAPVDDVEYELPPPPTRSRKIIQMKPKPQETQEDSKKLSTGPTGTAKASTQSTAGGGRKSKANGTTAAGRKIARKTAHSLIERRRRSKMNEEFSVLKNMIPACEGQDMHKLAILQASIEYVSYLKKCVEELKAAKPTRQSSALSSFRPTPSGYEEDDAEDQEEEEDEEMGDAEETSPFHPSTRPLFKLPSYANLSTATASPALQNSEPQHFSHSAIHSATTSPAIFPNDHRQYSYASSVTSPIIMPSTQRPPYNSRYTATPSPNIHAQNPSGGAFSTFKLTSPALLPQSDRPVSASEKEDHEATTALLMLNTDRRSWSERGNAGGGRGMSVKDLLTTP</sequence>
<feature type="compositionally biased region" description="Polar residues" evidence="1">
    <location>
        <begin position="60"/>
        <end position="78"/>
    </location>
</feature>
<dbReference type="OrthoDB" id="690068at2759"/>
<dbReference type="SMART" id="SM00353">
    <property type="entry name" value="HLH"/>
    <property type="match status" value="1"/>
</dbReference>
<name>A0A9P4SGG4_9PEZI</name>
<feature type="compositionally biased region" description="Polar residues" evidence="1">
    <location>
        <begin position="223"/>
        <end position="234"/>
    </location>
</feature>
<dbReference type="EMBL" id="MU006090">
    <property type="protein sequence ID" value="KAF2842476.1"/>
    <property type="molecule type" value="Genomic_DNA"/>
</dbReference>
<dbReference type="Gene3D" id="4.10.280.10">
    <property type="entry name" value="Helix-loop-helix DNA-binding domain"/>
    <property type="match status" value="1"/>
</dbReference>
<feature type="region of interest" description="Disordered" evidence="1">
    <location>
        <begin position="220"/>
        <end position="270"/>
    </location>
</feature>
<feature type="compositionally biased region" description="Acidic residues" evidence="1">
    <location>
        <begin position="239"/>
        <end position="260"/>
    </location>
</feature>
<feature type="compositionally biased region" description="Polar residues" evidence="1">
    <location>
        <begin position="124"/>
        <end position="139"/>
    </location>
</feature>
<dbReference type="InterPro" id="IPR011598">
    <property type="entry name" value="bHLH_dom"/>
</dbReference>
<evidence type="ECO:0000256" key="1">
    <source>
        <dbReference type="SAM" id="MobiDB-lite"/>
    </source>
</evidence>
<feature type="compositionally biased region" description="Low complexity" evidence="1">
    <location>
        <begin position="45"/>
        <end position="59"/>
    </location>
</feature>
<feature type="compositionally biased region" description="Basic residues" evidence="1">
    <location>
        <begin position="157"/>
        <end position="166"/>
    </location>
</feature>
<keyword evidence="4" id="KW-1185">Reference proteome</keyword>
<dbReference type="GO" id="GO:0046983">
    <property type="term" value="F:protein dimerization activity"/>
    <property type="evidence" value="ECO:0007669"/>
    <property type="project" value="InterPro"/>
</dbReference>
<feature type="domain" description="BHLH" evidence="2">
    <location>
        <begin position="159"/>
        <end position="210"/>
    </location>
</feature>
<evidence type="ECO:0000259" key="2">
    <source>
        <dbReference type="PROSITE" id="PS50888"/>
    </source>
</evidence>
<dbReference type="Pfam" id="PF00010">
    <property type="entry name" value="HLH"/>
    <property type="match status" value="1"/>
</dbReference>
<feature type="region of interest" description="Disordered" evidence="1">
    <location>
        <begin position="1"/>
        <end position="166"/>
    </location>
</feature>
<comment type="caution">
    <text evidence="3">The sequence shown here is derived from an EMBL/GenBank/DDBJ whole genome shotgun (WGS) entry which is preliminary data.</text>
</comment>
<dbReference type="SUPFAM" id="SSF47459">
    <property type="entry name" value="HLH, helix-loop-helix DNA-binding domain"/>
    <property type="match status" value="1"/>
</dbReference>
<evidence type="ECO:0000313" key="3">
    <source>
        <dbReference type="EMBL" id="KAF2842476.1"/>
    </source>
</evidence>
<protein>
    <recommendedName>
        <fullName evidence="2">BHLH domain-containing protein</fullName>
    </recommendedName>
</protein>
<feature type="compositionally biased region" description="Basic and acidic residues" evidence="1">
    <location>
        <begin position="113"/>
        <end position="123"/>
    </location>
</feature>
<feature type="region of interest" description="Disordered" evidence="1">
    <location>
        <begin position="394"/>
        <end position="424"/>
    </location>
</feature>
<dbReference type="PANTHER" id="PTHR46266">
    <property type="entry name" value="TRANSCRIPTION FACTOR TT8"/>
    <property type="match status" value="1"/>
</dbReference>
<evidence type="ECO:0000313" key="4">
    <source>
        <dbReference type="Proteomes" id="UP000799429"/>
    </source>
</evidence>